<dbReference type="GO" id="GO:0000981">
    <property type="term" value="F:DNA-binding transcription factor activity, RNA polymerase II-specific"/>
    <property type="evidence" value="ECO:0007669"/>
    <property type="project" value="TreeGrafter"/>
</dbReference>
<feature type="compositionally biased region" description="Polar residues" evidence="5">
    <location>
        <begin position="222"/>
        <end position="232"/>
    </location>
</feature>
<dbReference type="AlphaFoldDB" id="A0A9P5RII1"/>
<evidence type="ECO:0000256" key="4">
    <source>
        <dbReference type="PROSITE-ProRule" id="PRU00042"/>
    </source>
</evidence>
<dbReference type="Proteomes" id="UP000748756">
    <property type="component" value="Unassembled WGS sequence"/>
</dbReference>
<dbReference type="PROSITE" id="PS00028">
    <property type="entry name" value="ZINC_FINGER_C2H2_1"/>
    <property type="match status" value="1"/>
</dbReference>
<feature type="region of interest" description="Disordered" evidence="5">
    <location>
        <begin position="366"/>
        <end position="670"/>
    </location>
</feature>
<comment type="caution">
    <text evidence="7">The sequence shown here is derived from an EMBL/GenBank/DDBJ whole genome shotgun (WGS) entry which is preliminary data.</text>
</comment>
<feature type="compositionally biased region" description="Low complexity" evidence="5">
    <location>
        <begin position="637"/>
        <end position="662"/>
    </location>
</feature>
<dbReference type="Gene3D" id="3.30.160.60">
    <property type="entry name" value="Classic Zinc Finger"/>
    <property type="match status" value="2"/>
</dbReference>
<proteinExistence type="predicted"/>
<organism evidence="7 8">
    <name type="scientific">Linnemannia schmuckeri</name>
    <dbReference type="NCBI Taxonomy" id="64567"/>
    <lineage>
        <taxon>Eukaryota</taxon>
        <taxon>Fungi</taxon>
        <taxon>Fungi incertae sedis</taxon>
        <taxon>Mucoromycota</taxon>
        <taxon>Mortierellomycotina</taxon>
        <taxon>Mortierellomycetes</taxon>
        <taxon>Mortierellales</taxon>
        <taxon>Mortierellaceae</taxon>
        <taxon>Linnemannia</taxon>
    </lineage>
</organism>
<dbReference type="PANTHER" id="PTHR23235">
    <property type="entry name" value="KRUEPPEL-LIKE TRANSCRIPTION FACTOR"/>
    <property type="match status" value="1"/>
</dbReference>
<dbReference type="OrthoDB" id="6365676at2759"/>
<feature type="region of interest" description="Disordered" evidence="5">
    <location>
        <begin position="1"/>
        <end position="260"/>
    </location>
</feature>
<dbReference type="InterPro" id="IPR036236">
    <property type="entry name" value="Znf_C2H2_sf"/>
</dbReference>
<gene>
    <name evidence="7" type="primary">NRG1</name>
    <name evidence="7" type="ORF">BG015_003905</name>
</gene>
<feature type="compositionally biased region" description="Basic and acidic residues" evidence="5">
    <location>
        <begin position="181"/>
        <end position="199"/>
    </location>
</feature>
<dbReference type="SUPFAM" id="SSF57667">
    <property type="entry name" value="beta-beta-alpha zinc fingers"/>
    <property type="match status" value="1"/>
</dbReference>
<evidence type="ECO:0000256" key="1">
    <source>
        <dbReference type="ARBA" id="ARBA00022723"/>
    </source>
</evidence>
<feature type="compositionally biased region" description="Polar residues" evidence="5">
    <location>
        <begin position="247"/>
        <end position="260"/>
    </location>
</feature>
<keyword evidence="3" id="KW-0862">Zinc</keyword>
<dbReference type="PANTHER" id="PTHR23235:SF120">
    <property type="entry name" value="KRUPPEL-LIKE FACTOR 15"/>
    <property type="match status" value="1"/>
</dbReference>
<feature type="compositionally biased region" description="Polar residues" evidence="5">
    <location>
        <begin position="426"/>
        <end position="442"/>
    </location>
</feature>
<dbReference type="InterPro" id="IPR013087">
    <property type="entry name" value="Znf_C2H2_type"/>
</dbReference>
<feature type="domain" description="C2H2-type" evidence="6">
    <location>
        <begin position="343"/>
        <end position="372"/>
    </location>
</feature>
<keyword evidence="2 4" id="KW-0863">Zinc-finger</keyword>
<evidence type="ECO:0000256" key="5">
    <source>
        <dbReference type="SAM" id="MobiDB-lite"/>
    </source>
</evidence>
<reference evidence="7" key="1">
    <citation type="journal article" date="2020" name="Fungal Divers.">
        <title>Resolving the Mortierellaceae phylogeny through synthesis of multi-gene phylogenetics and phylogenomics.</title>
        <authorList>
            <person name="Vandepol N."/>
            <person name="Liber J."/>
            <person name="Desiro A."/>
            <person name="Na H."/>
            <person name="Kennedy M."/>
            <person name="Barry K."/>
            <person name="Grigoriev I.V."/>
            <person name="Miller A.N."/>
            <person name="O'Donnell K."/>
            <person name="Stajich J.E."/>
            <person name="Bonito G."/>
        </authorList>
    </citation>
    <scope>NUCLEOTIDE SEQUENCE</scope>
    <source>
        <strain evidence="7">NRRL 6426</strain>
    </source>
</reference>
<feature type="compositionally biased region" description="Low complexity" evidence="5">
    <location>
        <begin position="200"/>
        <end position="209"/>
    </location>
</feature>
<sequence length="670" mass="73707">MSTTTSSYPSSQFYQSLYSPHNPSSTQHPPSTHTPLPSPRSEHQHQQLSSRPHSTFHRKDSQGGNSSRPSDLASYPPPHHHHHQQQQQPQQQQHQHQRAISPIDDSMTDHAIYQQSKQLAGLSITNSSGTKVSILNDSPSELEGASSNQDGGAQQTDLRSPHASEPHGQHSSSVRSPRSPHFRDRAGVRDYFSEERRDPYYYPSSSSSSHKSHRHRSESYETGRSTSLTNAATPFRSGFDTRGQDALANSQRSRSLSSGAQLYPYSSGPYPSSPAFVPPPGSSPLPFFMRAFSEDVSQDDHDGYRGYMGHPGLPEGLIAGPSFSKRNGHLARHNRIHTGERNFACLMPGCPSKFSRQDNMMQHYRTHISPKSRRGGSKKYDPQDPEAGGVEGSEFESAEYLASPSQDNNNSPSATAAALPPTGSSRQGSRHNSPPRSFSSETQQQQQQQQHGGEGMDCDDQVDHPESRQHSQHSPKTHGSQSAAAYPPPLPSSATSHHRERERGEHHHHHHHHHGAQDGGSQPWSGPASPTSPMAQVVERMEDVTSTRDQQLFYYRQQQHQQQYQQEYQQRQQLKKQRQQEAKAAAAAAAATASGHYHATAHHLSHSGAGSSSGSSGDHRDHRERDHGHRHHHHSGHGSSNLHGSGSRSLGSPTLTSSSTSSAAELHPRA</sequence>
<evidence type="ECO:0000259" key="6">
    <source>
        <dbReference type="PROSITE" id="PS50157"/>
    </source>
</evidence>
<feature type="compositionally biased region" description="Polar residues" evidence="5">
    <location>
        <begin position="519"/>
        <end position="534"/>
    </location>
</feature>
<accession>A0A9P5RII1</accession>
<evidence type="ECO:0000313" key="8">
    <source>
        <dbReference type="Proteomes" id="UP000748756"/>
    </source>
</evidence>
<feature type="compositionally biased region" description="Basic and acidic residues" evidence="5">
    <location>
        <begin position="159"/>
        <end position="168"/>
    </location>
</feature>
<feature type="compositionally biased region" description="Low complexity" evidence="5">
    <location>
        <begin position="582"/>
        <end position="591"/>
    </location>
</feature>
<evidence type="ECO:0000256" key="2">
    <source>
        <dbReference type="ARBA" id="ARBA00022771"/>
    </source>
</evidence>
<feature type="compositionally biased region" description="Polar residues" evidence="5">
    <location>
        <begin position="113"/>
        <end position="158"/>
    </location>
</feature>
<feature type="compositionally biased region" description="Polar residues" evidence="5">
    <location>
        <begin position="1"/>
        <end position="18"/>
    </location>
</feature>
<dbReference type="GO" id="GO:0000978">
    <property type="term" value="F:RNA polymerase II cis-regulatory region sequence-specific DNA binding"/>
    <property type="evidence" value="ECO:0007669"/>
    <property type="project" value="TreeGrafter"/>
</dbReference>
<feature type="compositionally biased region" description="Low complexity" evidence="5">
    <location>
        <begin position="606"/>
        <end position="616"/>
    </location>
</feature>
<dbReference type="GO" id="GO:0008270">
    <property type="term" value="F:zinc ion binding"/>
    <property type="evidence" value="ECO:0007669"/>
    <property type="project" value="UniProtKB-KW"/>
</dbReference>
<feature type="compositionally biased region" description="Low complexity" evidence="5">
    <location>
        <begin position="170"/>
        <end position="179"/>
    </location>
</feature>
<feature type="compositionally biased region" description="Basic residues" evidence="5">
    <location>
        <begin position="366"/>
        <end position="377"/>
    </location>
</feature>
<evidence type="ECO:0000256" key="3">
    <source>
        <dbReference type="ARBA" id="ARBA00022833"/>
    </source>
</evidence>
<feature type="non-terminal residue" evidence="7">
    <location>
        <position position="670"/>
    </location>
</feature>
<name>A0A9P5RII1_9FUNG</name>
<keyword evidence="8" id="KW-1185">Reference proteome</keyword>
<feature type="compositionally biased region" description="Low complexity" evidence="5">
    <location>
        <begin position="408"/>
        <end position="425"/>
    </location>
</feature>
<keyword evidence="1" id="KW-0479">Metal-binding</keyword>
<protein>
    <submittedName>
        <fullName evidence="7">Transcriptional repressor</fullName>
    </submittedName>
</protein>
<dbReference type="EMBL" id="JAAAUQ010001900">
    <property type="protein sequence ID" value="KAF9131219.1"/>
    <property type="molecule type" value="Genomic_DNA"/>
</dbReference>
<feature type="compositionally biased region" description="Low complexity" evidence="5">
    <location>
        <begin position="19"/>
        <end position="35"/>
    </location>
</feature>
<feature type="compositionally biased region" description="Basic and acidic residues" evidence="5">
    <location>
        <begin position="617"/>
        <end position="627"/>
    </location>
</feature>
<feature type="compositionally biased region" description="Low complexity" evidence="5">
    <location>
        <begin position="85"/>
        <end position="94"/>
    </location>
</feature>
<feature type="compositionally biased region" description="Low complexity" evidence="5">
    <location>
        <begin position="550"/>
        <end position="572"/>
    </location>
</feature>
<evidence type="ECO:0000313" key="7">
    <source>
        <dbReference type="EMBL" id="KAF9131219.1"/>
    </source>
</evidence>
<dbReference type="PROSITE" id="PS50157">
    <property type="entry name" value="ZINC_FINGER_C2H2_2"/>
    <property type="match status" value="1"/>
</dbReference>